<dbReference type="Proteomes" id="UP000299102">
    <property type="component" value="Unassembled WGS sequence"/>
</dbReference>
<dbReference type="EMBL" id="BGZK01001656">
    <property type="protein sequence ID" value="GBP84071.1"/>
    <property type="molecule type" value="Genomic_DNA"/>
</dbReference>
<dbReference type="AlphaFoldDB" id="A0A4C1Z5H1"/>
<gene>
    <name evidence="1" type="ORF">EVAR_67670_1</name>
</gene>
<keyword evidence="2" id="KW-1185">Reference proteome</keyword>
<reference evidence="1 2" key="1">
    <citation type="journal article" date="2019" name="Commun. Biol.">
        <title>The bagworm genome reveals a unique fibroin gene that provides high tensile strength.</title>
        <authorList>
            <person name="Kono N."/>
            <person name="Nakamura H."/>
            <person name="Ohtoshi R."/>
            <person name="Tomita M."/>
            <person name="Numata K."/>
            <person name="Arakawa K."/>
        </authorList>
    </citation>
    <scope>NUCLEOTIDE SEQUENCE [LARGE SCALE GENOMIC DNA]</scope>
</reference>
<protein>
    <submittedName>
        <fullName evidence="1">Uncharacterized protein</fullName>
    </submittedName>
</protein>
<accession>A0A4C1Z5H1</accession>
<organism evidence="1 2">
    <name type="scientific">Eumeta variegata</name>
    <name type="common">Bagworm moth</name>
    <name type="synonym">Eumeta japonica</name>
    <dbReference type="NCBI Taxonomy" id="151549"/>
    <lineage>
        <taxon>Eukaryota</taxon>
        <taxon>Metazoa</taxon>
        <taxon>Ecdysozoa</taxon>
        <taxon>Arthropoda</taxon>
        <taxon>Hexapoda</taxon>
        <taxon>Insecta</taxon>
        <taxon>Pterygota</taxon>
        <taxon>Neoptera</taxon>
        <taxon>Endopterygota</taxon>
        <taxon>Lepidoptera</taxon>
        <taxon>Glossata</taxon>
        <taxon>Ditrysia</taxon>
        <taxon>Tineoidea</taxon>
        <taxon>Psychidae</taxon>
        <taxon>Oiketicinae</taxon>
        <taxon>Eumeta</taxon>
    </lineage>
</organism>
<evidence type="ECO:0000313" key="1">
    <source>
        <dbReference type="EMBL" id="GBP84071.1"/>
    </source>
</evidence>
<evidence type="ECO:0000313" key="2">
    <source>
        <dbReference type="Proteomes" id="UP000299102"/>
    </source>
</evidence>
<comment type="caution">
    <text evidence="1">The sequence shown here is derived from an EMBL/GenBank/DDBJ whole genome shotgun (WGS) entry which is preliminary data.</text>
</comment>
<name>A0A4C1Z5H1_EUMVA</name>
<proteinExistence type="predicted"/>
<sequence length="109" mass="11752">MSCFGMTTLPPSSALLAGGGAGLRLDMCVEPHTRFERPARPVRLLLATFKDLYKGNCAELKSNSQDLLGARARAGVRADQGRACGERCQCAEGAVRCWLKNNLLPKTKS</sequence>